<evidence type="ECO:0000256" key="2">
    <source>
        <dbReference type="ARBA" id="ARBA00022723"/>
    </source>
</evidence>
<evidence type="ECO:0000313" key="8">
    <source>
        <dbReference type="EMBL" id="CAH1800522.1"/>
    </source>
</evidence>
<sequence length="775" mass="87388">MQNTIMGRKIMRIVLFFVSIVQIRSEICMNETCEYHFVVRRSRTMMHTKRYASGWEDSNLVELKGRHLYMKPSQFHRDTNRNTSVNPDDIITADGLSRNIIVVNDQFPGPPIEVTEGAQVVVHVENQFIAQGTSIHWHGMHQRRTSYMDGVSFITQCPIQPKQTFTYRFKADPVGTHWYHSHITNQRADGLFGMLIVHDKKKLKRVQQAAETVIRFPFILNDWQHTDASTLDLMSPWRQERRGAGELVNPPSHRGYSHDGIKTSSLQYISGMINGKGRWNGNLAPLTEFNVTSNARVVFNLVNAGLEYAFKVSIDQHMLTVTQSDGHDIVPFVCQSLIVYPGESYDLEITANQTIDKYWVRAVTLRAGTGWDPIPDNITWDALAILSYEGATGKIDPESSPITCLVDANCVVLNCPFAGYPESENIRCHSIAETRRLGDDHDHDVIAGRANDSYVEHILNFGFPIGSSINAHKFKNPNAPLHEPNNGAVPCPANNECATSGKGCLCTNTIALKHNQLIRLTFTNYGSYPTARLAHHFIHLHGHSFEILKMGYPEYNITTGRKTENNTDIVCENQHCSLHHWAEGHPKDLNFDHPPLKDTVVVPSAGYVVVQFRADNPGFWFMHCHAILHVMEGMELAFNEAEELHLPPPKGFPTCAPFTWTAEEYNRTIRGEAETTTTIATTTDRLDVTVKPLDQQGQYNSTVFWAVVGPMIAVIVLLVIALCCVVKRSRHEKFIQEHKHQINPTDSSVYYEGKLTSLNGSKPYEKGVDNSGYRS</sequence>
<name>A0A8J1UYQ8_OWEFU</name>
<dbReference type="GO" id="GO:0016491">
    <property type="term" value="F:oxidoreductase activity"/>
    <property type="evidence" value="ECO:0007669"/>
    <property type="project" value="UniProtKB-KW"/>
</dbReference>
<proteinExistence type="inferred from homology"/>
<evidence type="ECO:0000256" key="1">
    <source>
        <dbReference type="ARBA" id="ARBA00010609"/>
    </source>
</evidence>
<evidence type="ECO:0000256" key="3">
    <source>
        <dbReference type="ARBA" id="ARBA00023002"/>
    </source>
</evidence>
<dbReference type="InterPro" id="IPR002355">
    <property type="entry name" value="Cu_oxidase_Cu_BS"/>
</dbReference>
<dbReference type="InterPro" id="IPR045087">
    <property type="entry name" value="Cu-oxidase_fam"/>
</dbReference>
<evidence type="ECO:0000259" key="6">
    <source>
        <dbReference type="Pfam" id="PF07731"/>
    </source>
</evidence>
<keyword evidence="2" id="KW-0479">Metal-binding</keyword>
<dbReference type="InterPro" id="IPR011706">
    <property type="entry name" value="Cu-oxidase_C"/>
</dbReference>
<dbReference type="CDD" id="cd13905">
    <property type="entry name" value="CuRO_3_tcLLC2_insect_like"/>
    <property type="match status" value="1"/>
</dbReference>
<dbReference type="Pfam" id="PF00394">
    <property type="entry name" value="Cu-oxidase"/>
    <property type="match status" value="1"/>
</dbReference>
<comment type="caution">
    <text evidence="8">The sequence shown here is derived from an EMBL/GenBank/DDBJ whole genome shotgun (WGS) entry which is preliminary data.</text>
</comment>
<dbReference type="FunFam" id="2.60.40.420:FF:000045">
    <property type="entry name" value="Laccase 2"/>
    <property type="match status" value="1"/>
</dbReference>
<keyword evidence="9" id="KW-1185">Reference proteome</keyword>
<dbReference type="GO" id="GO:0005886">
    <property type="term" value="C:plasma membrane"/>
    <property type="evidence" value="ECO:0007669"/>
    <property type="project" value="TreeGrafter"/>
</dbReference>
<dbReference type="SUPFAM" id="SSF49503">
    <property type="entry name" value="Cupredoxins"/>
    <property type="match status" value="3"/>
</dbReference>
<evidence type="ECO:0000256" key="4">
    <source>
        <dbReference type="ARBA" id="ARBA00023008"/>
    </source>
</evidence>
<dbReference type="PANTHER" id="PTHR11709">
    <property type="entry name" value="MULTI-COPPER OXIDASE"/>
    <property type="match status" value="1"/>
</dbReference>
<comment type="similarity">
    <text evidence="1">Belongs to the multicopper oxidase family.</text>
</comment>
<evidence type="ECO:0000259" key="5">
    <source>
        <dbReference type="Pfam" id="PF00394"/>
    </source>
</evidence>
<feature type="domain" description="Plastocyanin-like" evidence="6">
    <location>
        <begin position="500"/>
        <end position="641"/>
    </location>
</feature>
<keyword evidence="4" id="KW-0186">Copper</keyword>
<feature type="domain" description="Plastocyanin-like" evidence="5">
    <location>
        <begin position="243"/>
        <end position="390"/>
    </location>
</feature>
<dbReference type="GO" id="GO:0006826">
    <property type="term" value="P:iron ion transport"/>
    <property type="evidence" value="ECO:0007669"/>
    <property type="project" value="TreeGrafter"/>
</dbReference>
<gene>
    <name evidence="8" type="ORF">OFUS_LOCUS24394</name>
</gene>
<dbReference type="Gene3D" id="2.60.40.420">
    <property type="entry name" value="Cupredoxins - blue copper proteins"/>
    <property type="match status" value="3"/>
</dbReference>
<dbReference type="EMBL" id="CAIIXF020000012">
    <property type="protein sequence ID" value="CAH1800522.1"/>
    <property type="molecule type" value="Genomic_DNA"/>
</dbReference>
<dbReference type="PROSITE" id="PS00080">
    <property type="entry name" value="MULTICOPPER_OXIDASE2"/>
    <property type="match status" value="1"/>
</dbReference>
<dbReference type="InterPro" id="IPR001117">
    <property type="entry name" value="Cu-oxidase_2nd"/>
</dbReference>
<dbReference type="OrthoDB" id="2121828at2759"/>
<dbReference type="InterPro" id="IPR011707">
    <property type="entry name" value="Cu-oxidase-like_N"/>
</dbReference>
<dbReference type="PANTHER" id="PTHR11709:SF394">
    <property type="entry name" value="FI03373P-RELATED"/>
    <property type="match status" value="1"/>
</dbReference>
<dbReference type="CDD" id="cd13884">
    <property type="entry name" value="CuRO_2_tcLCC_insect_like"/>
    <property type="match status" value="1"/>
</dbReference>
<reference evidence="8" key="1">
    <citation type="submission" date="2022-03" db="EMBL/GenBank/DDBJ databases">
        <authorList>
            <person name="Martin C."/>
        </authorList>
    </citation>
    <scope>NUCLEOTIDE SEQUENCE</scope>
</reference>
<dbReference type="Pfam" id="PF07732">
    <property type="entry name" value="Cu-oxidase_3"/>
    <property type="match status" value="1"/>
</dbReference>
<dbReference type="Pfam" id="PF07731">
    <property type="entry name" value="Cu-oxidase_2"/>
    <property type="match status" value="1"/>
</dbReference>
<evidence type="ECO:0000259" key="7">
    <source>
        <dbReference type="Pfam" id="PF07732"/>
    </source>
</evidence>
<dbReference type="Proteomes" id="UP000749559">
    <property type="component" value="Unassembled WGS sequence"/>
</dbReference>
<dbReference type="PROSITE" id="PS00079">
    <property type="entry name" value="MULTICOPPER_OXIDASE1"/>
    <property type="match status" value="1"/>
</dbReference>
<accession>A0A8J1UYQ8</accession>
<dbReference type="CDD" id="cd13858">
    <property type="entry name" value="CuRO_1_tcLCC2_insect_like"/>
    <property type="match status" value="1"/>
</dbReference>
<dbReference type="InterPro" id="IPR033138">
    <property type="entry name" value="Cu_oxidase_CS"/>
</dbReference>
<evidence type="ECO:0000313" key="9">
    <source>
        <dbReference type="Proteomes" id="UP000749559"/>
    </source>
</evidence>
<keyword evidence="3" id="KW-0560">Oxidoreductase</keyword>
<dbReference type="InterPro" id="IPR008972">
    <property type="entry name" value="Cupredoxin"/>
</dbReference>
<organism evidence="8 9">
    <name type="scientific">Owenia fusiformis</name>
    <name type="common">Polychaete worm</name>
    <dbReference type="NCBI Taxonomy" id="6347"/>
    <lineage>
        <taxon>Eukaryota</taxon>
        <taxon>Metazoa</taxon>
        <taxon>Spiralia</taxon>
        <taxon>Lophotrochozoa</taxon>
        <taxon>Annelida</taxon>
        <taxon>Polychaeta</taxon>
        <taxon>Sedentaria</taxon>
        <taxon>Canalipalpata</taxon>
        <taxon>Sabellida</taxon>
        <taxon>Oweniida</taxon>
        <taxon>Oweniidae</taxon>
        <taxon>Owenia</taxon>
    </lineage>
</organism>
<protein>
    <submittedName>
        <fullName evidence="8">Uncharacterized protein</fullName>
    </submittedName>
</protein>
<feature type="domain" description="Plastocyanin-like" evidence="7">
    <location>
        <begin position="91"/>
        <end position="201"/>
    </location>
</feature>
<dbReference type="GO" id="GO:0005507">
    <property type="term" value="F:copper ion binding"/>
    <property type="evidence" value="ECO:0007669"/>
    <property type="project" value="InterPro"/>
</dbReference>
<dbReference type="AlphaFoldDB" id="A0A8J1UYQ8"/>